<gene>
    <name evidence="1" type="ORF">LAS9267_00209</name>
</gene>
<accession>A0AAE8J3C9</accession>
<evidence type="ECO:0008006" key="3">
    <source>
        <dbReference type="Google" id="ProtNLM"/>
    </source>
</evidence>
<evidence type="ECO:0000313" key="1">
    <source>
        <dbReference type="EMBL" id="SPE18659.1"/>
    </source>
</evidence>
<dbReference type="Proteomes" id="UP000239650">
    <property type="component" value="Unassembled WGS sequence"/>
</dbReference>
<protein>
    <recommendedName>
        <fullName evidence="3">DUF968 domain-containing protein</fullName>
    </recommendedName>
</protein>
<reference evidence="1 2" key="1">
    <citation type="submission" date="2018-02" db="EMBL/GenBank/DDBJ databases">
        <authorList>
            <person name="Rodrigo-Torres L."/>
            <person name="Arahal R. D."/>
            <person name="Lucena T."/>
        </authorList>
    </citation>
    <scope>NUCLEOTIDE SEQUENCE [LARGE SCALE GENOMIC DNA]</scope>
    <source>
        <strain evidence="1 2">CECT 9267</strain>
    </source>
</reference>
<dbReference type="Pfam" id="PF16784">
    <property type="entry name" value="HNHc_6"/>
    <property type="match status" value="1"/>
</dbReference>
<dbReference type="AlphaFoldDB" id="A0AAE8J3C9"/>
<comment type="caution">
    <text evidence="1">The sequence shown here is derived from an EMBL/GenBank/DDBJ whole genome shotgun (WGS) entry which is preliminary data.</text>
</comment>
<sequence length="228" mass="26825">MTVFGKLGKYSKHKLEIETDDELDIYKISKYANGRQVSVSVEIEDGRRISPDQRRKTYALIHDVCDYLGYPDDAMEAWFKYQFIQKKGIEWFSLSDCSMSLATSYLTFILDVCFEEDIPFRTKTWDMIPTDYHLTLQCLKHRKCVICGKRAQFAHVDSVGMGVNRNNVDHRQRYVMPLCNDHHHEQHTKGIKWFISFYHIKPVKPDLETLRILKIRGNYEDKEDSNGS</sequence>
<evidence type="ECO:0000313" key="2">
    <source>
        <dbReference type="Proteomes" id="UP000239650"/>
    </source>
</evidence>
<dbReference type="InterPro" id="IPR041242">
    <property type="entry name" value="HNHc_6"/>
</dbReference>
<dbReference type="EMBL" id="OKRC01000001">
    <property type="protein sequence ID" value="SPE18659.1"/>
    <property type="molecule type" value="Genomic_DNA"/>
</dbReference>
<organism evidence="1 2">
    <name type="scientific">Latilactobacillus sakei</name>
    <name type="common">Lactobacillus sakei</name>
    <dbReference type="NCBI Taxonomy" id="1599"/>
    <lineage>
        <taxon>Bacteria</taxon>
        <taxon>Bacillati</taxon>
        <taxon>Bacillota</taxon>
        <taxon>Bacilli</taxon>
        <taxon>Lactobacillales</taxon>
        <taxon>Lactobacillaceae</taxon>
        <taxon>Latilactobacillus</taxon>
    </lineage>
</organism>
<name>A0AAE8J3C9_LATSK</name>
<proteinExistence type="predicted"/>
<dbReference type="RefSeq" id="WP_105299984.1">
    <property type="nucleotide sequence ID" value="NZ_JBDGID010000005.1"/>
</dbReference>